<comment type="similarity">
    <text evidence="1">Belongs to the HTATSF1 family.</text>
</comment>
<accession>A0A077QYY0</accession>
<keyword evidence="4 6" id="KW-0694">RNA-binding</keyword>
<dbReference type="InterPro" id="IPR000504">
    <property type="entry name" value="RRM_dom"/>
</dbReference>
<evidence type="ECO:0000313" key="9">
    <source>
        <dbReference type="EMBL" id="CDI51523.1"/>
    </source>
</evidence>
<dbReference type="AlphaFoldDB" id="A0A077QYY0"/>
<dbReference type="EMBL" id="HG529508">
    <property type="protein sequence ID" value="CDI51523.1"/>
    <property type="molecule type" value="Genomic_DNA"/>
</dbReference>
<dbReference type="CDD" id="cd12285">
    <property type="entry name" value="RRM3_RBM39_like"/>
    <property type="match status" value="1"/>
</dbReference>
<evidence type="ECO:0000256" key="7">
    <source>
        <dbReference type="SAM" id="MobiDB-lite"/>
    </source>
</evidence>
<feature type="compositionally biased region" description="Low complexity" evidence="7">
    <location>
        <begin position="112"/>
        <end position="134"/>
    </location>
</feature>
<feature type="compositionally biased region" description="Low complexity" evidence="7">
    <location>
        <begin position="58"/>
        <end position="70"/>
    </location>
</feature>
<feature type="compositionally biased region" description="Polar residues" evidence="7">
    <location>
        <begin position="239"/>
        <end position="265"/>
    </location>
</feature>
<feature type="region of interest" description="Disordered" evidence="7">
    <location>
        <begin position="304"/>
        <end position="346"/>
    </location>
</feature>
<feature type="compositionally biased region" description="Polar residues" evidence="7">
    <location>
        <begin position="323"/>
        <end position="339"/>
    </location>
</feature>
<keyword evidence="3" id="KW-0677">Repeat</keyword>
<evidence type="ECO:0000256" key="4">
    <source>
        <dbReference type="ARBA" id="ARBA00022884"/>
    </source>
</evidence>
<reference evidence="9" key="1">
    <citation type="journal article" date="2014" name="Genome Biol. Evol.">
        <title>Gene Loss Rather Than Gene Gain Is Associated with a Host Jump from Monocots to Dicots in the Smut Fungus Melanopsichium pennsylvanicum.</title>
        <authorList>
            <person name="Sharma R."/>
            <person name="Mishra B."/>
            <person name="Runge F."/>
            <person name="Thines M."/>
        </authorList>
    </citation>
    <scope>NUCLEOTIDE SEQUENCE</scope>
    <source>
        <strain evidence="9">4</strain>
    </source>
</reference>
<feature type="domain" description="RRM" evidence="8">
    <location>
        <begin position="143"/>
        <end position="237"/>
    </location>
</feature>
<dbReference type="GO" id="GO:0000398">
    <property type="term" value="P:mRNA splicing, via spliceosome"/>
    <property type="evidence" value="ECO:0007669"/>
    <property type="project" value="UniProtKB-ARBA"/>
</dbReference>
<dbReference type="InterPro" id="IPR034393">
    <property type="entry name" value="TatSF1-like"/>
</dbReference>
<feature type="region of interest" description="Disordered" evidence="7">
    <location>
        <begin position="90"/>
        <end position="137"/>
    </location>
</feature>
<dbReference type="InterPro" id="IPR012677">
    <property type="entry name" value="Nucleotide-bd_a/b_plait_sf"/>
</dbReference>
<proteinExistence type="inferred from homology"/>
<dbReference type="PANTHER" id="PTHR15608">
    <property type="entry name" value="SPLICING FACTOR U2AF-ASSOCIATED PROTEIN 2"/>
    <property type="match status" value="1"/>
</dbReference>
<dbReference type="Gene3D" id="3.30.70.330">
    <property type="match status" value="2"/>
</dbReference>
<dbReference type="SMART" id="SM00360">
    <property type="entry name" value="RRM"/>
    <property type="match status" value="2"/>
</dbReference>
<feature type="region of interest" description="Disordered" evidence="7">
    <location>
        <begin position="237"/>
        <end position="289"/>
    </location>
</feature>
<dbReference type="GO" id="GO:0003723">
    <property type="term" value="F:RNA binding"/>
    <property type="evidence" value="ECO:0007669"/>
    <property type="project" value="UniProtKB-UniRule"/>
</dbReference>
<evidence type="ECO:0000256" key="6">
    <source>
        <dbReference type="PROSITE-ProRule" id="PRU00176"/>
    </source>
</evidence>
<feature type="region of interest" description="Disordered" evidence="7">
    <location>
        <begin position="41"/>
        <end position="71"/>
    </location>
</feature>
<evidence type="ECO:0000256" key="1">
    <source>
        <dbReference type="ARBA" id="ARBA00007747"/>
    </source>
</evidence>
<sequence>MHPLPPTASGSEDSRVYLDRLSGNWRYEDDQGDEWEWTPFVQHVGPAVDQGEVDEETSAPSSSSSAQAPSGHWVKVLDEDLIKAQQAAYSVAGVDESTPSQAVLRRGKKRAASSPSAQPSMSSFTSSNIKSKIPPSKRPKPITSLYVTGLPLDSTASEIASVFSRYGVLLEDDHGLPRVKTYYDDNTGMFRGEALVVYFKAESVELAIQMLDGTSLRGAIGQSSCSGPIMSVRRAEFPTHTSSGSNVTINTNSAEKGSNSYTPSTPGAKEKANSETIGQRRNLSDQERKKIARRVAKLENKLSDWRDDSDSDTIPTAVPPFTTPSQPSKSNHTALTNSNGGRGGGRTVVLTKMFTLSELEEDPTLLLDLKEDVRDECSEMIGGVTNVVLWDQEPEGLITVKFKTSEQARQCVNMMQGRFFARRRIDAFVMSAKPKLRRSGKGPDDAVDSDNEGQGHADKDEEKRRDAFATWLHEAS</sequence>
<keyword evidence="5" id="KW-0508">mRNA splicing</keyword>
<feature type="compositionally biased region" description="Basic and acidic residues" evidence="7">
    <location>
        <begin position="453"/>
        <end position="467"/>
    </location>
</feature>
<dbReference type="PROSITE" id="PS50102">
    <property type="entry name" value="RRM"/>
    <property type="match status" value="1"/>
</dbReference>
<dbReference type="GO" id="GO:0005684">
    <property type="term" value="C:U2-type spliceosomal complex"/>
    <property type="evidence" value="ECO:0007669"/>
    <property type="project" value="TreeGrafter"/>
</dbReference>
<dbReference type="GO" id="GO:0005686">
    <property type="term" value="C:U2 snRNP"/>
    <property type="evidence" value="ECO:0007669"/>
    <property type="project" value="TreeGrafter"/>
</dbReference>
<dbReference type="PANTHER" id="PTHR15608:SF0">
    <property type="entry name" value="HIV TAT-SPECIFIC FACTOR 1"/>
    <property type="match status" value="1"/>
</dbReference>
<evidence type="ECO:0000256" key="5">
    <source>
        <dbReference type="ARBA" id="ARBA00023187"/>
    </source>
</evidence>
<keyword evidence="2" id="KW-0507">mRNA processing</keyword>
<protein>
    <submittedName>
        <fullName evidence="9">Related to Splicing factor U2AF-associated protein 2</fullName>
    </submittedName>
</protein>
<name>A0A077QYY0_9BASI</name>
<feature type="region of interest" description="Disordered" evidence="7">
    <location>
        <begin position="432"/>
        <end position="476"/>
    </location>
</feature>
<dbReference type="SUPFAM" id="SSF54928">
    <property type="entry name" value="RNA-binding domain, RBD"/>
    <property type="match status" value="2"/>
</dbReference>
<organism evidence="9">
    <name type="scientific">Melanopsichium pennsylvanicum 4</name>
    <dbReference type="NCBI Taxonomy" id="1398559"/>
    <lineage>
        <taxon>Eukaryota</taxon>
        <taxon>Fungi</taxon>
        <taxon>Dikarya</taxon>
        <taxon>Basidiomycota</taxon>
        <taxon>Ustilaginomycotina</taxon>
        <taxon>Ustilaginomycetes</taxon>
        <taxon>Ustilaginales</taxon>
        <taxon>Ustilaginaceae</taxon>
        <taxon>Melanopsichium</taxon>
    </lineage>
</organism>
<evidence type="ECO:0000256" key="2">
    <source>
        <dbReference type="ARBA" id="ARBA00022664"/>
    </source>
</evidence>
<dbReference type="InterPro" id="IPR035979">
    <property type="entry name" value="RBD_domain_sf"/>
</dbReference>
<dbReference type="FunFam" id="3.30.70.330:FF:000105">
    <property type="entry name" value="HIV Tat-specific factor 1 homolog"/>
    <property type="match status" value="1"/>
</dbReference>
<evidence type="ECO:0000259" key="8">
    <source>
        <dbReference type="PROSITE" id="PS50102"/>
    </source>
</evidence>
<dbReference type="Pfam" id="PF00076">
    <property type="entry name" value="RRM_1"/>
    <property type="match status" value="1"/>
</dbReference>
<evidence type="ECO:0000256" key="3">
    <source>
        <dbReference type="ARBA" id="ARBA00022737"/>
    </source>
</evidence>